<dbReference type="EMBL" id="CM044705">
    <property type="protein sequence ID" value="KAI5663223.1"/>
    <property type="molecule type" value="Genomic_DNA"/>
</dbReference>
<accession>A0ACC0AQH4</accession>
<protein>
    <submittedName>
        <fullName evidence="1">Uncharacterized protein</fullName>
    </submittedName>
</protein>
<proteinExistence type="predicted"/>
<keyword evidence="2" id="KW-1185">Reference proteome</keyword>
<organism evidence="1 2">
    <name type="scientific">Catharanthus roseus</name>
    <name type="common">Madagascar periwinkle</name>
    <name type="synonym">Vinca rosea</name>
    <dbReference type="NCBI Taxonomy" id="4058"/>
    <lineage>
        <taxon>Eukaryota</taxon>
        <taxon>Viridiplantae</taxon>
        <taxon>Streptophyta</taxon>
        <taxon>Embryophyta</taxon>
        <taxon>Tracheophyta</taxon>
        <taxon>Spermatophyta</taxon>
        <taxon>Magnoliopsida</taxon>
        <taxon>eudicotyledons</taxon>
        <taxon>Gunneridae</taxon>
        <taxon>Pentapetalae</taxon>
        <taxon>asterids</taxon>
        <taxon>lamiids</taxon>
        <taxon>Gentianales</taxon>
        <taxon>Apocynaceae</taxon>
        <taxon>Rauvolfioideae</taxon>
        <taxon>Vinceae</taxon>
        <taxon>Catharanthinae</taxon>
        <taxon>Catharanthus</taxon>
    </lineage>
</organism>
<gene>
    <name evidence="1" type="ORF">M9H77_22546</name>
</gene>
<comment type="caution">
    <text evidence="1">The sequence shown here is derived from an EMBL/GenBank/DDBJ whole genome shotgun (WGS) entry which is preliminary data.</text>
</comment>
<dbReference type="Proteomes" id="UP001060085">
    <property type="component" value="Linkage Group LG05"/>
</dbReference>
<name>A0ACC0AQH4_CATRO</name>
<evidence type="ECO:0000313" key="2">
    <source>
        <dbReference type="Proteomes" id="UP001060085"/>
    </source>
</evidence>
<evidence type="ECO:0000313" key="1">
    <source>
        <dbReference type="EMBL" id="KAI5663223.1"/>
    </source>
</evidence>
<sequence length="123" mass="13689">MALTKSPGPNGFHALFLSTRLEYNGTGYIEDYFGCFKWRNETTEGGAIVLHHIRESGFLCLEIDLRGERGVIRGVEIEGGHGAFTVKSAYHVEVKFMEDRGEAQRWGLLEVANGLKHTCDQGS</sequence>
<reference evidence="2" key="1">
    <citation type="journal article" date="2023" name="Nat. Plants">
        <title>Single-cell RNA sequencing provides a high-resolution roadmap for understanding the multicellular compartmentation of specialized metabolism.</title>
        <authorList>
            <person name="Sun S."/>
            <person name="Shen X."/>
            <person name="Li Y."/>
            <person name="Li Y."/>
            <person name="Wang S."/>
            <person name="Li R."/>
            <person name="Zhang H."/>
            <person name="Shen G."/>
            <person name="Guo B."/>
            <person name="Wei J."/>
            <person name="Xu J."/>
            <person name="St-Pierre B."/>
            <person name="Chen S."/>
            <person name="Sun C."/>
        </authorList>
    </citation>
    <scope>NUCLEOTIDE SEQUENCE [LARGE SCALE GENOMIC DNA]</scope>
</reference>